<evidence type="ECO:0000313" key="1">
    <source>
        <dbReference type="EMBL" id="KAB0476505.1"/>
    </source>
</evidence>
<comment type="caution">
    <text evidence="1">The sequence shown here is derived from an EMBL/GenBank/DDBJ whole genome shotgun (WGS) entry which is preliminary data.</text>
</comment>
<dbReference type="InterPro" id="IPR015915">
    <property type="entry name" value="Kelch-typ_b-propeller"/>
</dbReference>
<dbReference type="RefSeq" id="WP_137408575.1">
    <property type="nucleotide sequence ID" value="NZ_AP025465.1"/>
</dbReference>
<accession>A0A7V7NR61</accession>
<dbReference type="Proteomes" id="UP000423756">
    <property type="component" value="Unassembled WGS sequence"/>
</dbReference>
<dbReference type="EMBL" id="VZPX01000048">
    <property type="protein sequence ID" value="KAB0476505.1"/>
    <property type="molecule type" value="Genomic_DNA"/>
</dbReference>
<dbReference type="AlphaFoldDB" id="A0A7V7NR61"/>
<reference evidence="1 2" key="1">
    <citation type="submission" date="2019-09" db="EMBL/GenBank/DDBJ databases">
        <title>Draft genome sequences of 48 bacterial type strains from the CCUG.</title>
        <authorList>
            <person name="Tunovic T."/>
            <person name="Pineiro-Iglesias B."/>
            <person name="Unosson C."/>
            <person name="Inganas E."/>
            <person name="Ohlen M."/>
            <person name="Cardew S."/>
            <person name="Jensie-Markopoulos S."/>
            <person name="Salva-Serra F."/>
            <person name="Jaen-Luchoro D."/>
            <person name="Karlsson R."/>
            <person name="Svensson-Stadler L."/>
            <person name="Chun J."/>
            <person name="Moore E."/>
        </authorList>
    </citation>
    <scope>NUCLEOTIDE SEQUENCE [LARGE SCALE GENOMIC DNA]</scope>
    <source>
        <strain evidence="1 2">CCUG 48643</strain>
    </source>
</reference>
<dbReference type="Gene3D" id="2.120.10.80">
    <property type="entry name" value="Kelch-type beta propeller"/>
    <property type="match status" value="1"/>
</dbReference>
<protein>
    <submittedName>
        <fullName evidence="1">Uncharacterized protein</fullName>
    </submittedName>
</protein>
<evidence type="ECO:0000313" key="2">
    <source>
        <dbReference type="Proteomes" id="UP000423756"/>
    </source>
</evidence>
<dbReference type="GeneID" id="77341603"/>
<gene>
    <name evidence="1" type="ORF">F7Q91_19360</name>
</gene>
<dbReference type="SUPFAM" id="SSF117281">
    <property type="entry name" value="Kelch motif"/>
    <property type="match status" value="1"/>
</dbReference>
<organism evidence="1 2">
    <name type="scientific">Vibrio chagasii</name>
    <dbReference type="NCBI Taxonomy" id="170679"/>
    <lineage>
        <taxon>Bacteria</taxon>
        <taxon>Pseudomonadati</taxon>
        <taxon>Pseudomonadota</taxon>
        <taxon>Gammaproteobacteria</taxon>
        <taxon>Vibrionales</taxon>
        <taxon>Vibrionaceae</taxon>
        <taxon>Vibrio</taxon>
    </lineage>
</organism>
<name>A0A7V7NR61_9VIBR</name>
<sequence length="412" mass="47110">MNPIAQIKSNSNRLLTAMAVSSIISGCGGGNSDSTIEDGVALRDSDLTLYENEYQHRFWYDVKYKDDKNRQITFKVSEQSTAKNGEDFELTASRSTSNNAGYFTLAIHDDDRFEGKQTIVIDIMVDGQFIREETITLDDTNSTSLTGHAAIEKRGAVGHGETTVVIDDTMYELSFNYALFKYDLLTHKTVKKREITGNTSIGSVYQYDGDIFSYRNDKIQRLNTDSLLWEIISTPPSPTNEMNPVGYAIQSTQVVNDKLYLFGYQNVQDEQKPINFSYDFQYKKWKELSNRPHFNTFAQSVQFGNDVYLFRNGQAMIYNTSKDEWSTDPIEAKIGTTQPHVAGKYAYNFFVEDNAAYLSRFNLEKRTQEVQQVSNSQRGISWQIEGTFMYKGRIYLANNEQTRLLSAYWGDN</sequence>
<proteinExistence type="predicted"/>